<keyword evidence="3" id="KW-1185">Reference proteome</keyword>
<evidence type="ECO:0000313" key="3">
    <source>
        <dbReference type="Proteomes" id="UP000823775"/>
    </source>
</evidence>
<feature type="non-terminal residue" evidence="2">
    <location>
        <position position="1"/>
    </location>
</feature>
<name>A0ABS8SQC2_DATST</name>
<protein>
    <submittedName>
        <fullName evidence="2">Uncharacterized protein</fullName>
    </submittedName>
</protein>
<accession>A0ABS8SQC2</accession>
<dbReference type="Proteomes" id="UP000823775">
    <property type="component" value="Unassembled WGS sequence"/>
</dbReference>
<proteinExistence type="predicted"/>
<evidence type="ECO:0000256" key="1">
    <source>
        <dbReference type="SAM" id="MobiDB-lite"/>
    </source>
</evidence>
<organism evidence="2 3">
    <name type="scientific">Datura stramonium</name>
    <name type="common">Jimsonweed</name>
    <name type="synonym">Common thornapple</name>
    <dbReference type="NCBI Taxonomy" id="4076"/>
    <lineage>
        <taxon>Eukaryota</taxon>
        <taxon>Viridiplantae</taxon>
        <taxon>Streptophyta</taxon>
        <taxon>Embryophyta</taxon>
        <taxon>Tracheophyta</taxon>
        <taxon>Spermatophyta</taxon>
        <taxon>Magnoliopsida</taxon>
        <taxon>eudicotyledons</taxon>
        <taxon>Gunneridae</taxon>
        <taxon>Pentapetalae</taxon>
        <taxon>asterids</taxon>
        <taxon>lamiids</taxon>
        <taxon>Solanales</taxon>
        <taxon>Solanaceae</taxon>
        <taxon>Solanoideae</taxon>
        <taxon>Datureae</taxon>
        <taxon>Datura</taxon>
    </lineage>
</organism>
<comment type="caution">
    <text evidence="2">The sequence shown here is derived from an EMBL/GenBank/DDBJ whole genome shotgun (WGS) entry which is preliminary data.</text>
</comment>
<dbReference type="EMBL" id="JACEIK010000705">
    <property type="protein sequence ID" value="MCD7461195.1"/>
    <property type="molecule type" value="Genomic_DNA"/>
</dbReference>
<gene>
    <name evidence="2" type="ORF">HAX54_045488</name>
</gene>
<reference evidence="2 3" key="1">
    <citation type="journal article" date="2021" name="BMC Genomics">
        <title>Datura genome reveals duplications of psychoactive alkaloid biosynthetic genes and high mutation rate following tissue culture.</title>
        <authorList>
            <person name="Rajewski A."/>
            <person name="Carter-House D."/>
            <person name="Stajich J."/>
            <person name="Litt A."/>
        </authorList>
    </citation>
    <scope>NUCLEOTIDE SEQUENCE [LARGE SCALE GENOMIC DNA]</scope>
    <source>
        <strain evidence="2">AR-01</strain>
    </source>
</reference>
<sequence length="141" mass="15846">SRWREQNNWRDRDQGKVRGIKVGTSIEITMYMIDLDGENKTTGGTETRATGEIEIKDSRTIGEKGTLPSDTVLNPKNNNHCMAITTRGVRVFGPIAETRVEEHDEKEEIHPKPFVANKTVVINVDLDENAKLPVVAKEDEC</sequence>
<feature type="compositionally biased region" description="Basic and acidic residues" evidence="1">
    <location>
        <begin position="49"/>
        <end position="62"/>
    </location>
</feature>
<evidence type="ECO:0000313" key="2">
    <source>
        <dbReference type="EMBL" id="MCD7461195.1"/>
    </source>
</evidence>
<feature type="region of interest" description="Disordered" evidence="1">
    <location>
        <begin position="39"/>
        <end position="74"/>
    </location>
</feature>